<reference evidence="3 4" key="1">
    <citation type="submission" date="2023-10" db="EMBL/GenBank/DDBJ databases">
        <title>Eight complete genome sequences of bacteria isolated from laboratory stock of Giant Kelp gametophytes.</title>
        <authorList>
            <person name="Tolentino B."/>
            <person name="Nuzhdin S."/>
        </authorList>
    </citation>
    <scope>NUCLEOTIDE SEQUENCE [LARGE SCALE GENOMIC DNA]</scope>
    <source>
        <strain evidence="3 4">LC.270.F.C4</strain>
    </source>
</reference>
<evidence type="ECO:0000313" key="4">
    <source>
        <dbReference type="Proteomes" id="UP001302666"/>
    </source>
</evidence>
<protein>
    <submittedName>
        <fullName evidence="3">Uncharacterized protein</fullName>
    </submittedName>
</protein>
<name>A0ABZ0HI71_TRISK</name>
<keyword evidence="1" id="KW-0175">Coiled coil</keyword>
<evidence type="ECO:0000256" key="2">
    <source>
        <dbReference type="SAM" id="MobiDB-lite"/>
    </source>
</evidence>
<feature type="coiled-coil region" evidence="1">
    <location>
        <begin position="60"/>
        <end position="104"/>
    </location>
</feature>
<dbReference type="EMBL" id="CP136704">
    <property type="protein sequence ID" value="WOI34166.1"/>
    <property type="molecule type" value="Genomic_DNA"/>
</dbReference>
<sequence length="263" mass="29615">MKKVLQLRKIIASKAYIGAAMKLRESFLKVAVFQRWLTGGAAIGLLLLVLDKAWDQKISREQAALQMKQMNERQKIEEERELRRNELEKRLHEERLQALRRQEQIVASLLHESSPVSQQGSFNTPEETPNDINSSTPQLNVANQPLPETEEGSTINKPKSNPPQSPASQDDAISISIKGIFEGEKIDICGYKNFSVKSLDDGTRFEIATEDRKMPNRKFTGWHRVVPSQTLTQIAPLCSISITSEVVAGNQIIYFEIVEGSNT</sequence>
<dbReference type="Proteomes" id="UP001302666">
    <property type="component" value="Chromosome"/>
</dbReference>
<evidence type="ECO:0000313" key="3">
    <source>
        <dbReference type="EMBL" id="WOI34166.1"/>
    </source>
</evidence>
<feature type="compositionally biased region" description="Polar residues" evidence="2">
    <location>
        <begin position="114"/>
        <end position="143"/>
    </location>
</feature>
<organism evidence="3 4">
    <name type="scientific">Tritonibacter scottomollicae</name>
    <name type="common">Epibacterium scottomollicae</name>
    <dbReference type="NCBI Taxonomy" id="483013"/>
    <lineage>
        <taxon>Bacteria</taxon>
        <taxon>Pseudomonadati</taxon>
        <taxon>Pseudomonadota</taxon>
        <taxon>Alphaproteobacteria</taxon>
        <taxon>Rhodobacterales</taxon>
        <taxon>Paracoccaceae</taxon>
        <taxon>Tritonibacter</taxon>
    </lineage>
</organism>
<evidence type="ECO:0000256" key="1">
    <source>
        <dbReference type="SAM" id="Coils"/>
    </source>
</evidence>
<dbReference type="RefSeq" id="WP_317386149.1">
    <property type="nucleotide sequence ID" value="NZ_CP136704.1"/>
</dbReference>
<accession>A0ABZ0HI71</accession>
<keyword evidence="4" id="KW-1185">Reference proteome</keyword>
<proteinExistence type="predicted"/>
<feature type="region of interest" description="Disordered" evidence="2">
    <location>
        <begin position="113"/>
        <end position="170"/>
    </location>
</feature>
<gene>
    <name evidence="3" type="ORF">R1T40_05390</name>
</gene>